<keyword evidence="1" id="KW-0723">Serine/threonine-protein kinase</keyword>
<evidence type="ECO:0000313" key="10">
    <source>
        <dbReference type="EMBL" id="VDD75206.1"/>
    </source>
</evidence>
<proteinExistence type="predicted"/>
<feature type="compositionally biased region" description="Low complexity" evidence="8">
    <location>
        <begin position="412"/>
        <end position="432"/>
    </location>
</feature>
<keyword evidence="5 6" id="KW-0067">ATP-binding</keyword>
<dbReference type="InterPro" id="IPR017441">
    <property type="entry name" value="Protein_kinase_ATP_BS"/>
</dbReference>
<dbReference type="GO" id="GO:0005524">
    <property type="term" value="F:ATP binding"/>
    <property type="evidence" value="ECO:0007669"/>
    <property type="project" value="UniProtKB-UniRule"/>
</dbReference>
<keyword evidence="3 6" id="KW-0547">Nucleotide-binding</keyword>
<dbReference type="CDD" id="cd13990">
    <property type="entry name" value="STKc_TLK"/>
    <property type="match status" value="1"/>
</dbReference>
<dbReference type="PANTHER" id="PTHR22974:SF23">
    <property type="entry name" value="TOUSLED-LIKE KINASE, ISOFORM G"/>
    <property type="match status" value="1"/>
</dbReference>
<dbReference type="AlphaFoldDB" id="A0A158QSQ4"/>
<dbReference type="OrthoDB" id="346907at2759"/>
<evidence type="ECO:0000259" key="9">
    <source>
        <dbReference type="PROSITE" id="PS50011"/>
    </source>
</evidence>
<dbReference type="InterPro" id="IPR011009">
    <property type="entry name" value="Kinase-like_dom_sf"/>
</dbReference>
<evidence type="ECO:0000313" key="11">
    <source>
        <dbReference type="Proteomes" id="UP000267029"/>
    </source>
</evidence>
<dbReference type="STRING" id="53468.A0A158QSQ4"/>
<reference evidence="10 11" key="1">
    <citation type="submission" date="2018-10" db="EMBL/GenBank/DDBJ databases">
        <authorList>
            <consortium name="Pathogen Informatics"/>
        </authorList>
    </citation>
    <scope>NUCLEOTIDE SEQUENCE [LARGE SCALE GENOMIC DNA]</scope>
</reference>
<keyword evidence="11" id="KW-1185">Reference proteome</keyword>
<dbReference type="Proteomes" id="UP000267029">
    <property type="component" value="Unassembled WGS sequence"/>
</dbReference>
<dbReference type="InterPro" id="IPR008271">
    <property type="entry name" value="Ser/Thr_kinase_AS"/>
</dbReference>
<feature type="region of interest" description="Disordered" evidence="8">
    <location>
        <begin position="409"/>
        <end position="440"/>
    </location>
</feature>
<dbReference type="PANTHER" id="PTHR22974">
    <property type="entry name" value="MIXED LINEAGE PROTEIN KINASE"/>
    <property type="match status" value="1"/>
</dbReference>
<keyword evidence="2" id="KW-0808">Transferase</keyword>
<dbReference type="GO" id="GO:0005634">
    <property type="term" value="C:nucleus"/>
    <property type="evidence" value="ECO:0007669"/>
    <property type="project" value="TreeGrafter"/>
</dbReference>
<evidence type="ECO:0000256" key="5">
    <source>
        <dbReference type="ARBA" id="ARBA00022840"/>
    </source>
</evidence>
<feature type="coiled-coil region" evidence="7">
    <location>
        <begin position="524"/>
        <end position="551"/>
    </location>
</feature>
<dbReference type="Gene3D" id="3.30.200.20">
    <property type="entry name" value="Phosphorylase Kinase, domain 1"/>
    <property type="match status" value="1"/>
</dbReference>
<dbReference type="SMART" id="SM00220">
    <property type="entry name" value="S_TKc"/>
    <property type="match status" value="1"/>
</dbReference>
<dbReference type="Gene3D" id="1.10.510.10">
    <property type="entry name" value="Transferase(Phosphotransferase) domain 1"/>
    <property type="match status" value="1"/>
</dbReference>
<evidence type="ECO:0000256" key="4">
    <source>
        <dbReference type="ARBA" id="ARBA00022777"/>
    </source>
</evidence>
<gene>
    <name evidence="10" type="ORF">MCOS_LOCUS1209</name>
</gene>
<evidence type="ECO:0000256" key="8">
    <source>
        <dbReference type="SAM" id="MobiDB-lite"/>
    </source>
</evidence>
<keyword evidence="4" id="KW-0418">Kinase</keyword>
<dbReference type="GO" id="GO:0007059">
    <property type="term" value="P:chromosome segregation"/>
    <property type="evidence" value="ECO:0007669"/>
    <property type="project" value="TreeGrafter"/>
</dbReference>
<dbReference type="GO" id="GO:0004674">
    <property type="term" value="F:protein serine/threonine kinase activity"/>
    <property type="evidence" value="ECO:0007669"/>
    <property type="project" value="UniProtKB-KW"/>
</dbReference>
<feature type="region of interest" description="Disordered" evidence="8">
    <location>
        <begin position="275"/>
        <end position="298"/>
    </location>
</feature>
<feature type="compositionally biased region" description="Polar residues" evidence="8">
    <location>
        <begin position="991"/>
        <end position="1003"/>
    </location>
</feature>
<dbReference type="PROSITE" id="PS00107">
    <property type="entry name" value="PROTEIN_KINASE_ATP"/>
    <property type="match status" value="1"/>
</dbReference>
<organism evidence="10 11">
    <name type="scientific">Mesocestoides corti</name>
    <name type="common">Flatworm</name>
    <dbReference type="NCBI Taxonomy" id="53468"/>
    <lineage>
        <taxon>Eukaryota</taxon>
        <taxon>Metazoa</taxon>
        <taxon>Spiralia</taxon>
        <taxon>Lophotrochozoa</taxon>
        <taxon>Platyhelminthes</taxon>
        <taxon>Cestoda</taxon>
        <taxon>Eucestoda</taxon>
        <taxon>Cyclophyllidea</taxon>
        <taxon>Mesocestoididae</taxon>
        <taxon>Mesocestoides</taxon>
    </lineage>
</organism>
<feature type="region of interest" description="Disordered" evidence="8">
    <location>
        <begin position="360"/>
        <end position="391"/>
    </location>
</feature>
<evidence type="ECO:0000256" key="6">
    <source>
        <dbReference type="PROSITE-ProRule" id="PRU10141"/>
    </source>
</evidence>
<evidence type="ECO:0000256" key="2">
    <source>
        <dbReference type="ARBA" id="ARBA00022679"/>
    </source>
</evidence>
<feature type="domain" description="Protein kinase" evidence="9">
    <location>
        <begin position="633"/>
        <end position="950"/>
    </location>
</feature>
<dbReference type="SUPFAM" id="SSF56112">
    <property type="entry name" value="Protein kinase-like (PK-like)"/>
    <property type="match status" value="1"/>
</dbReference>
<protein>
    <recommendedName>
        <fullName evidence="9">Protein kinase domain-containing protein</fullName>
    </recommendedName>
</protein>
<evidence type="ECO:0000256" key="1">
    <source>
        <dbReference type="ARBA" id="ARBA00022527"/>
    </source>
</evidence>
<dbReference type="EMBL" id="UXSR01000137">
    <property type="protein sequence ID" value="VDD75206.1"/>
    <property type="molecule type" value="Genomic_DNA"/>
</dbReference>
<feature type="region of interest" description="Disordered" evidence="8">
    <location>
        <begin position="960"/>
        <end position="1003"/>
    </location>
</feature>
<dbReference type="FunFam" id="1.10.510.10:FF:000698">
    <property type="entry name" value="Serine/threonine-protein kinase tousled-like 1"/>
    <property type="match status" value="1"/>
</dbReference>
<keyword evidence="7" id="KW-0175">Coiled coil</keyword>
<dbReference type="PROSITE" id="PS50011">
    <property type="entry name" value="PROTEIN_KINASE_DOM"/>
    <property type="match status" value="1"/>
</dbReference>
<feature type="binding site" evidence="6">
    <location>
        <position position="662"/>
    </location>
    <ligand>
        <name>ATP</name>
        <dbReference type="ChEBI" id="CHEBI:30616"/>
    </ligand>
</feature>
<dbReference type="PROSITE" id="PS00108">
    <property type="entry name" value="PROTEIN_KINASE_ST"/>
    <property type="match status" value="1"/>
</dbReference>
<sequence length="1034" mass="113864">MALHVDPLKRELLEARIQGTTSPSVATSAGKSQDINSTQLLSDDRFKCGTSSDSAPHTADVGYVDVTSSTAVSTYCAVSVAASRDGLPTQPHLVSAVSSSFPSSFHGDVAPLYINSTCLKRTNDSPTEHPGPSSTMCDNLGPNIRKTSEFLPLSNHPTEVPTNSFSNHAEESSLSIGSLSGDGISNKGAGGLFTCPQSSSGQILHYGASRQAFLIPYSNSSALSNQSVSFDIGCQSSPLLPPNDYPTVIASPKSTRNPSGTSAVPLPHGPGTNRCGELSSPCAAQITPSTPRSTVRRKRRGPLFDEQGIQQPKRPAYRGTKRIDEMFKTPQGSCLLQGNEEIHGDYIAKLDAVIPASQHILSPSRGGTNSCVTSPSDSSSEATPQNGLPPTSSNVIHCCAAVQTELESSVQSTHSLLPPSTTTTTQQGGTNTSPPPSSSLVESLHRRIAELEVENTAQRQAIALAQEHSLKSRQLIQDLLIEKSLLERKTTRQKVMDNRLRLGQFVTQRQGVHFEEKWIEGYRFKELDARRKNIESIREEIERKKKQWNKRKPGSESRKNSKTRWEEVSVDEFYEQIEIYDLRKQMLVKEDKEIQSELERLDRERNLHIREIKRIANEDASRFKDHPLLNERYLLLNLLGKGGFSEVHKGFDLQENRYVACKIHQLNPAWPKDKKDNYIKHALREIEIHKTLNHQRIVKVFDVFDIDHDAFCTVQEYCEGNDLDFFLKQNKIIPEREAKSIICQVISALKYLNQRKPPVIHYDLKPGNILLGSGELSGEIKITDFGLSKLMTEDLYNPDTGMDLTSQGAGTYWYLPPECFETGREPPKISSKVDIWSVGIIFFQCLFGKKQNCGPRRKCSVGSFCVSLEVLQGAWRRTAGNPPHLHREPFGHNMSQADILHQNTILHARSIVFPSVPKVSDAAKEFIRKCCTYQKELRPDVFQLFNDDYLKPKAQLKHNVDVGSLPGPTGVPPSASTSASQAVPGAHQQAAGANQPQSGGSVSSGYVPNAALGIFGTSSPAPVALSAPQQPHHP</sequence>
<dbReference type="GO" id="GO:0035556">
    <property type="term" value="P:intracellular signal transduction"/>
    <property type="evidence" value="ECO:0007669"/>
    <property type="project" value="TreeGrafter"/>
</dbReference>
<dbReference type="InterPro" id="IPR000719">
    <property type="entry name" value="Prot_kinase_dom"/>
</dbReference>
<feature type="coiled-coil region" evidence="7">
    <location>
        <begin position="441"/>
        <end position="468"/>
    </location>
</feature>
<dbReference type="Pfam" id="PF00069">
    <property type="entry name" value="Pkinase"/>
    <property type="match status" value="1"/>
</dbReference>
<evidence type="ECO:0000256" key="7">
    <source>
        <dbReference type="SAM" id="Coils"/>
    </source>
</evidence>
<accession>A0A158QSQ4</accession>
<feature type="coiled-coil region" evidence="7">
    <location>
        <begin position="584"/>
        <end position="618"/>
    </location>
</feature>
<name>A0A158QSQ4_MESCO</name>
<evidence type="ECO:0000256" key="3">
    <source>
        <dbReference type="ARBA" id="ARBA00022741"/>
    </source>
</evidence>